<dbReference type="GO" id="GO:0008168">
    <property type="term" value="F:methyltransferase activity"/>
    <property type="evidence" value="ECO:0007669"/>
    <property type="project" value="UniProtKB-KW"/>
</dbReference>
<keyword evidence="1" id="KW-0732">Signal</keyword>
<dbReference type="InterPro" id="IPR011990">
    <property type="entry name" value="TPR-like_helical_dom_sf"/>
</dbReference>
<dbReference type="GO" id="GO:0032259">
    <property type="term" value="P:methylation"/>
    <property type="evidence" value="ECO:0007669"/>
    <property type="project" value="UniProtKB-KW"/>
</dbReference>
<protein>
    <submittedName>
        <fullName evidence="5">tRNA (Guanine-N(1)-)-methyltransferase</fullName>
        <ecNumber evidence="5">2.1.1.-</ecNumber>
    </submittedName>
</protein>
<keyword evidence="2" id="KW-0472">Membrane</keyword>
<keyword evidence="6" id="KW-1185">Reference proteome</keyword>
<feature type="domain" description="Outer membrane lipoprotein BamD-like" evidence="4">
    <location>
        <begin position="33"/>
        <end position="184"/>
    </location>
</feature>
<dbReference type="PROSITE" id="PS51257">
    <property type="entry name" value="PROKAR_LIPOPROTEIN"/>
    <property type="match status" value="1"/>
</dbReference>
<dbReference type="Proteomes" id="UP000254920">
    <property type="component" value="Unassembled WGS sequence"/>
</dbReference>
<dbReference type="Pfam" id="PF13525">
    <property type="entry name" value="YfiO"/>
    <property type="match status" value="1"/>
</dbReference>
<dbReference type="Gene3D" id="1.25.40.10">
    <property type="entry name" value="Tetratricopeptide repeat domain"/>
    <property type="match status" value="1"/>
</dbReference>
<name>A0A381DII3_9BACT</name>
<keyword evidence="5" id="KW-0489">Methyltransferase</keyword>
<keyword evidence="3" id="KW-0998">Cell outer membrane</keyword>
<dbReference type="InterPro" id="IPR017689">
    <property type="entry name" value="BamD"/>
</dbReference>
<dbReference type="EC" id="2.1.1.-" evidence="5"/>
<gene>
    <name evidence="5" type="ORF">NCTC12475_00467</name>
</gene>
<evidence type="ECO:0000256" key="3">
    <source>
        <dbReference type="ARBA" id="ARBA00023237"/>
    </source>
</evidence>
<dbReference type="RefSeq" id="WP_089182711.1">
    <property type="nucleotide sequence ID" value="NZ_CP043427.1"/>
</dbReference>
<keyword evidence="5" id="KW-0808">Transferase</keyword>
<evidence type="ECO:0000313" key="6">
    <source>
        <dbReference type="Proteomes" id="UP000254920"/>
    </source>
</evidence>
<dbReference type="InterPro" id="IPR039565">
    <property type="entry name" value="BamD-like"/>
</dbReference>
<evidence type="ECO:0000313" key="5">
    <source>
        <dbReference type="EMBL" id="SUX10281.1"/>
    </source>
</evidence>
<evidence type="ECO:0000259" key="4">
    <source>
        <dbReference type="Pfam" id="PF13525"/>
    </source>
</evidence>
<dbReference type="GeneID" id="93090907"/>
<evidence type="ECO:0000256" key="2">
    <source>
        <dbReference type="ARBA" id="ARBA00023136"/>
    </source>
</evidence>
<accession>A0A381DII3</accession>
<dbReference type="NCBIfam" id="TIGR03302">
    <property type="entry name" value="OM_YfiO"/>
    <property type="match status" value="1"/>
</dbReference>
<dbReference type="STRING" id="32024.GCA_000788295_00587"/>
<sequence>MKISYKYIIAILIAFVMTACSTKSDEIYNLSPDAWYSLIIKDIRDRDLESADKHYTSMQSEHVASPLLETILIILAQAHMEDEEYLLANYYLDEYIKKYGDYKKTEYAEFLKMKANFDSFIRPNRNQKLMDDTTAQIQNFLYKYPNSMYRPLAETMLLKFNLATHYLDLQIADLYERTGRDISAEIYKEKINNSPYKDTNLIPPTLPWYRSIFE</sequence>
<proteinExistence type="predicted"/>
<dbReference type="EMBL" id="UFVD01000001">
    <property type="protein sequence ID" value="SUX10281.1"/>
    <property type="molecule type" value="Genomic_DNA"/>
</dbReference>
<evidence type="ECO:0000256" key="1">
    <source>
        <dbReference type="ARBA" id="ARBA00022729"/>
    </source>
</evidence>
<dbReference type="AlphaFoldDB" id="A0A381DII3"/>
<dbReference type="OrthoDB" id="5342947at2"/>
<organism evidence="5 6">
    <name type="scientific">Campylobacter sputorum subsp. sputorum</name>
    <dbReference type="NCBI Taxonomy" id="32024"/>
    <lineage>
        <taxon>Bacteria</taxon>
        <taxon>Pseudomonadati</taxon>
        <taxon>Campylobacterota</taxon>
        <taxon>Epsilonproteobacteria</taxon>
        <taxon>Campylobacterales</taxon>
        <taxon>Campylobacteraceae</taxon>
        <taxon>Campylobacter</taxon>
    </lineage>
</organism>
<reference evidence="5 6" key="1">
    <citation type="submission" date="2018-06" db="EMBL/GenBank/DDBJ databases">
        <authorList>
            <consortium name="Pathogen Informatics"/>
            <person name="Doyle S."/>
        </authorList>
    </citation>
    <scope>NUCLEOTIDE SEQUENCE [LARGE SCALE GENOMIC DNA]</scope>
    <source>
        <strain evidence="5 6">NCTC12475</strain>
    </source>
</reference>